<name>A0ACB9ZHA5_9PEZI</name>
<protein>
    <submittedName>
        <fullName evidence="1">MFS general substrate transporter</fullName>
    </submittedName>
</protein>
<dbReference type="Proteomes" id="UP001497700">
    <property type="component" value="Unassembled WGS sequence"/>
</dbReference>
<comment type="caution">
    <text evidence="1">The sequence shown here is derived from an EMBL/GenBank/DDBJ whole genome shotgun (WGS) entry which is preliminary data.</text>
</comment>
<proteinExistence type="predicted"/>
<accession>A0ACB9ZHA5</accession>
<reference evidence="1 2" key="1">
    <citation type="journal article" date="2022" name="New Phytol.">
        <title>Ecological generalism drives hyperdiversity of secondary metabolite gene clusters in xylarialean endophytes.</title>
        <authorList>
            <person name="Franco M.E.E."/>
            <person name="Wisecaver J.H."/>
            <person name="Arnold A.E."/>
            <person name="Ju Y.M."/>
            <person name="Slot J.C."/>
            <person name="Ahrendt S."/>
            <person name="Moore L.P."/>
            <person name="Eastman K.E."/>
            <person name="Scott K."/>
            <person name="Konkel Z."/>
            <person name="Mondo S.J."/>
            <person name="Kuo A."/>
            <person name="Hayes R.D."/>
            <person name="Haridas S."/>
            <person name="Andreopoulos B."/>
            <person name="Riley R."/>
            <person name="LaButti K."/>
            <person name="Pangilinan J."/>
            <person name="Lipzen A."/>
            <person name="Amirebrahimi M."/>
            <person name="Yan J."/>
            <person name="Adam C."/>
            <person name="Keymanesh K."/>
            <person name="Ng V."/>
            <person name="Louie K."/>
            <person name="Northen T."/>
            <person name="Drula E."/>
            <person name="Henrissat B."/>
            <person name="Hsieh H.M."/>
            <person name="Youens-Clark K."/>
            <person name="Lutzoni F."/>
            <person name="Miadlikowska J."/>
            <person name="Eastwood D.C."/>
            <person name="Hamelin R.C."/>
            <person name="Grigoriev I.V."/>
            <person name="U'Ren J.M."/>
        </authorList>
    </citation>
    <scope>NUCLEOTIDE SEQUENCE [LARGE SCALE GENOMIC DNA]</scope>
    <source>
        <strain evidence="1 2">CBS 119005</strain>
    </source>
</reference>
<gene>
    <name evidence="1" type="ORF">F4820DRAFT_454878</name>
</gene>
<dbReference type="EMBL" id="MU393421">
    <property type="protein sequence ID" value="KAI4870978.1"/>
    <property type="molecule type" value="Genomic_DNA"/>
</dbReference>
<evidence type="ECO:0000313" key="1">
    <source>
        <dbReference type="EMBL" id="KAI4870978.1"/>
    </source>
</evidence>
<keyword evidence="2" id="KW-1185">Reference proteome</keyword>
<sequence length="765" mass="83175">MDVSPVLLVFRHGLPRSINSSTSPGSAAAFALHSSTLTSFSGFLLAFFIVEYLSNNDNLTNENAISSAAVPMSPPMQEVTPRLEETTVPPTGVASMDGVVIPPAVLPEDFRVMIKPADCGEQLAMRWPVTTKWMTLSIIFLVQVSMNLNTTLYSNAIGPIAYEYNISTFAVRWGGAASFLIAYAFGCELWAPWSEEYGRRWVLQTSLFLVNCFAVLVATAPNWTAHVAGRTLGGLSSAGGSVTLAVITDMFQNDDPMFQHATSFIVLSSVGGSIIGPIIGGAIEEYYPWRWCIWFQLIFGFVAQVLHLVFVKETRGPVVMDKVAKERRRSGQNPHLFGPNEMSGKGRLDWAEVAQIWLRPFVMFLTEPIVLSFSLLSGFSDALIFMMVQSFGFVYFQWGFRPIQLGLAFIPIGLGYLIAWAAFFLFIKRNVNMRNKRPDGEYEQYESRLRLLLFLAPLLPIGLLLFAFTSAWFSTPIHWIASMFASCLIGVANFTIYMATIDYVLRAYGPYAASATGGNGWARDFLAGILTPYAIPLKRYERMSIFLATILLFSVATVLYGAVLVIYFKGPWLRRRSKFAQTLAQAAVDQDMAAISDSSGAGGSSNVNGLLHFLTSENLPGSRAASSAGSTPTSSARNSLHLPRPPIPRQASEAGHPDRPRVGQRQTSTLSVVPSPLQREVTTAASGSGGCSACGGANAAGCSCGSRKETREAQRSSGPTSVREVEDAQAGNATIARSQDPGANEGQVQEREKVGTDHKHSCIVA</sequence>
<organism evidence="1 2">
    <name type="scientific">Hypoxylon rubiginosum</name>
    <dbReference type="NCBI Taxonomy" id="110542"/>
    <lineage>
        <taxon>Eukaryota</taxon>
        <taxon>Fungi</taxon>
        <taxon>Dikarya</taxon>
        <taxon>Ascomycota</taxon>
        <taxon>Pezizomycotina</taxon>
        <taxon>Sordariomycetes</taxon>
        <taxon>Xylariomycetidae</taxon>
        <taxon>Xylariales</taxon>
        <taxon>Hypoxylaceae</taxon>
        <taxon>Hypoxylon</taxon>
    </lineage>
</organism>
<evidence type="ECO:0000313" key="2">
    <source>
        <dbReference type="Proteomes" id="UP001497700"/>
    </source>
</evidence>